<gene>
    <name evidence="9" type="ORF">CONPUDRAFT_102474</name>
</gene>
<dbReference type="Pfam" id="PF20877">
    <property type="entry name" value="Anoctamin_N"/>
    <property type="match status" value="1"/>
</dbReference>
<keyword evidence="2 6" id="KW-0812">Transmembrane</keyword>
<feature type="transmembrane region" description="Helical" evidence="6">
    <location>
        <begin position="307"/>
        <end position="327"/>
    </location>
</feature>
<dbReference type="OrthoDB" id="296386at2759"/>
<evidence type="ECO:0000256" key="1">
    <source>
        <dbReference type="ARBA" id="ARBA00004141"/>
    </source>
</evidence>
<dbReference type="GO" id="GO:0005254">
    <property type="term" value="F:chloride channel activity"/>
    <property type="evidence" value="ECO:0007669"/>
    <property type="project" value="TreeGrafter"/>
</dbReference>
<dbReference type="AlphaFoldDB" id="A0A5M3MSP1"/>
<name>A0A5M3MSP1_CONPW</name>
<keyword evidence="10" id="KW-1185">Reference proteome</keyword>
<feature type="transmembrane region" description="Helical" evidence="6">
    <location>
        <begin position="355"/>
        <end position="376"/>
    </location>
</feature>
<accession>A0A5M3MSP1</accession>
<evidence type="ECO:0000313" key="9">
    <source>
        <dbReference type="EMBL" id="EIW81754.1"/>
    </source>
</evidence>
<comment type="caution">
    <text evidence="9">The sequence shown here is derived from an EMBL/GenBank/DDBJ whole genome shotgun (WGS) entry which is preliminary data.</text>
</comment>
<dbReference type="GeneID" id="19198363"/>
<reference evidence="10" key="1">
    <citation type="journal article" date="2012" name="Science">
        <title>The Paleozoic origin of enzymatic lignin decomposition reconstructed from 31 fungal genomes.</title>
        <authorList>
            <person name="Floudas D."/>
            <person name="Binder M."/>
            <person name="Riley R."/>
            <person name="Barry K."/>
            <person name="Blanchette R.A."/>
            <person name="Henrissat B."/>
            <person name="Martinez A.T."/>
            <person name="Otillar R."/>
            <person name="Spatafora J.W."/>
            <person name="Yadav J.S."/>
            <person name="Aerts A."/>
            <person name="Benoit I."/>
            <person name="Boyd A."/>
            <person name="Carlson A."/>
            <person name="Copeland A."/>
            <person name="Coutinho P.M."/>
            <person name="de Vries R.P."/>
            <person name="Ferreira P."/>
            <person name="Findley K."/>
            <person name="Foster B."/>
            <person name="Gaskell J."/>
            <person name="Glotzer D."/>
            <person name="Gorecki P."/>
            <person name="Heitman J."/>
            <person name="Hesse C."/>
            <person name="Hori C."/>
            <person name="Igarashi K."/>
            <person name="Jurgens J.A."/>
            <person name="Kallen N."/>
            <person name="Kersten P."/>
            <person name="Kohler A."/>
            <person name="Kuees U."/>
            <person name="Kumar T.K.A."/>
            <person name="Kuo A."/>
            <person name="LaButti K."/>
            <person name="Larrondo L.F."/>
            <person name="Lindquist E."/>
            <person name="Ling A."/>
            <person name="Lombard V."/>
            <person name="Lucas S."/>
            <person name="Lundell T."/>
            <person name="Martin R."/>
            <person name="McLaughlin D.J."/>
            <person name="Morgenstern I."/>
            <person name="Morin E."/>
            <person name="Murat C."/>
            <person name="Nagy L.G."/>
            <person name="Nolan M."/>
            <person name="Ohm R.A."/>
            <person name="Patyshakuliyeva A."/>
            <person name="Rokas A."/>
            <person name="Ruiz-Duenas F.J."/>
            <person name="Sabat G."/>
            <person name="Salamov A."/>
            <person name="Samejima M."/>
            <person name="Schmutz J."/>
            <person name="Slot J.C."/>
            <person name="St John F."/>
            <person name="Stenlid J."/>
            <person name="Sun H."/>
            <person name="Sun S."/>
            <person name="Syed K."/>
            <person name="Tsang A."/>
            <person name="Wiebenga A."/>
            <person name="Young D."/>
            <person name="Pisabarro A."/>
            <person name="Eastwood D.C."/>
            <person name="Martin F."/>
            <person name="Cullen D."/>
            <person name="Grigoriev I.V."/>
            <person name="Hibbett D.S."/>
        </authorList>
    </citation>
    <scope>NUCLEOTIDE SEQUENCE [LARGE SCALE GENOMIC DNA]</scope>
    <source>
        <strain evidence="10">RWD-64-598 SS2</strain>
    </source>
</reference>
<evidence type="ECO:0000259" key="7">
    <source>
        <dbReference type="Pfam" id="PF04547"/>
    </source>
</evidence>
<evidence type="ECO:0000313" key="10">
    <source>
        <dbReference type="Proteomes" id="UP000053558"/>
    </source>
</evidence>
<organism evidence="9 10">
    <name type="scientific">Coniophora puteana (strain RWD-64-598)</name>
    <name type="common">Brown rot fungus</name>
    <dbReference type="NCBI Taxonomy" id="741705"/>
    <lineage>
        <taxon>Eukaryota</taxon>
        <taxon>Fungi</taxon>
        <taxon>Dikarya</taxon>
        <taxon>Basidiomycota</taxon>
        <taxon>Agaricomycotina</taxon>
        <taxon>Agaricomycetes</taxon>
        <taxon>Agaricomycetidae</taxon>
        <taxon>Boletales</taxon>
        <taxon>Coniophorineae</taxon>
        <taxon>Coniophoraceae</taxon>
        <taxon>Coniophora</taxon>
    </lineage>
</organism>
<sequence length="816" mass="90325">MPPQVDVVIVFRSTPKGAALSKNELKENAAKAEKQYSVLVDTLTRAGLKAVGRRGENQGQLLVLVTCPQNLLATLVHRERQSDFLYGLPMANLPAFSDDFDTAPLTPADRLRLVHAFITSTPQDGGLGIIPLCKEWDLVESVMVLHDPLFNEQWIHLWTRNRIATVQLDRIRSQFGDSVALYFHFLEAYTRALAVPAALGFAFYFLGTPYSALYSSLLLLWSIGFVEWWRLQERKLSVRWCTRGSARVERRRADYVPGFPWWKRELRIVASIPVILLFASVLAIILTVIFILEAFVTQLYTGPGSKLVSFMPTVLFMAIVPQILNIYRVHATRYTDWENHSHQSTHTASLTIKEFALAAINAYLGLALSAFVYVPFGESVMTAVHQTLLSDRGSAILQRLNIDLNQTLGFGIGHGNVTAAKPPLQAGEHHHHHADAHHAYWEVDGASARQKLNPSRLQEQMFAFTVTNQAVNTFMEIGLPFVMRAVDSFRNGKGLSGHGGGSRGGLGKGQKKKRVAFEKEGADGEEGKGKRSPSQDARGKEEREFLERVRSEVALPEYQVFTDYSEMATQFGYVALWSTIWPLAPVMAYVNNFFEARSDAFKITVHTRRPVPIRTDTIGPWLDALTFLTWLAALTNSALVYLFRPPSHRQAGPDAFGTALNSDDLSAAGTGPAVDAAPGHHHHAHGQDSGAALAGTRELLVSALLVSLVASHGYILLRSLMRHLLERAIWTGSEEERTAERVEREIKEKYVGSLAGRSAEGEGEGRNVGLEDARKDVDDGAPNVDDDGKGGQGGEWSGFWATDEGLDEIQKLVKED</sequence>
<dbReference type="Pfam" id="PF04547">
    <property type="entry name" value="Anoctamin"/>
    <property type="match status" value="1"/>
</dbReference>
<dbReference type="PANTHER" id="PTHR12308:SF73">
    <property type="entry name" value="ANOCTAMIN"/>
    <property type="match status" value="1"/>
</dbReference>
<dbReference type="GO" id="GO:0032541">
    <property type="term" value="C:cortical endoplasmic reticulum"/>
    <property type="evidence" value="ECO:0007669"/>
    <property type="project" value="TreeGrafter"/>
</dbReference>
<dbReference type="InterPro" id="IPR049456">
    <property type="entry name" value="Anoctamin_N_fung"/>
</dbReference>
<evidence type="ECO:0000256" key="5">
    <source>
        <dbReference type="SAM" id="MobiDB-lite"/>
    </source>
</evidence>
<evidence type="ECO:0000256" key="6">
    <source>
        <dbReference type="SAM" id="Phobius"/>
    </source>
</evidence>
<dbReference type="Proteomes" id="UP000053558">
    <property type="component" value="Unassembled WGS sequence"/>
</dbReference>
<feature type="domain" description="Anoctamin alpha-beta plait" evidence="8">
    <location>
        <begin position="4"/>
        <end position="139"/>
    </location>
</feature>
<feature type="compositionally biased region" description="Basic and acidic residues" evidence="5">
    <location>
        <begin position="515"/>
        <end position="529"/>
    </location>
</feature>
<keyword evidence="4 6" id="KW-0472">Membrane</keyword>
<dbReference type="EMBL" id="JH711577">
    <property type="protein sequence ID" value="EIW81754.1"/>
    <property type="molecule type" value="Genomic_DNA"/>
</dbReference>
<dbReference type="OMA" id="YNGPLKT"/>
<feature type="region of interest" description="Disordered" evidence="5">
    <location>
        <begin position="494"/>
        <end position="543"/>
    </location>
</feature>
<feature type="region of interest" description="Disordered" evidence="5">
    <location>
        <begin position="754"/>
        <end position="803"/>
    </location>
</feature>
<evidence type="ECO:0000259" key="8">
    <source>
        <dbReference type="Pfam" id="PF20877"/>
    </source>
</evidence>
<feature type="compositionally biased region" description="Basic and acidic residues" evidence="5">
    <location>
        <begin position="759"/>
        <end position="778"/>
    </location>
</feature>
<evidence type="ECO:0000256" key="3">
    <source>
        <dbReference type="ARBA" id="ARBA00022989"/>
    </source>
</evidence>
<feature type="region of interest" description="Disordered" evidence="5">
    <location>
        <begin position="667"/>
        <end position="690"/>
    </location>
</feature>
<dbReference type="RefSeq" id="XP_007767641.1">
    <property type="nucleotide sequence ID" value="XM_007769451.1"/>
</dbReference>
<dbReference type="GO" id="GO:0016020">
    <property type="term" value="C:membrane"/>
    <property type="evidence" value="ECO:0007669"/>
    <property type="project" value="UniProtKB-SubCell"/>
</dbReference>
<dbReference type="InterPro" id="IPR049452">
    <property type="entry name" value="Anoctamin_TM"/>
</dbReference>
<feature type="transmembrane region" description="Helical" evidence="6">
    <location>
        <begin position="268"/>
        <end position="295"/>
    </location>
</feature>
<keyword evidence="3 6" id="KW-1133">Transmembrane helix</keyword>
<dbReference type="InterPro" id="IPR007632">
    <property type="entry name" value="Anoctamin"/>
</dbReference>
<dbReference type="PANTHER" id="PTHR12308">
    <property type="entry name" value="ANOCTAMIN"/>
    <property type="match status" value="1"/>
</dbReference>
<comment type="subcellular location">
    <subcellularLocation>
        <location evidence="1">Membrane</location>
        <topology evidence="1">Multi-pass membrane protein</topology>
    </subcellularLocation>
</comment>
<proteinExistence type="predicted"/>
<evidence type="ECO:0000256" key="2">
    <source>
        <dbReference type="ARBA" id="ARBA00022692"/>
    </source>
</evidence>
<feature type="compositionally biased region" description="Gly residues" evidence="5">
    <location>
        <begin position="494"/>
        <end position="508"/>
    </location>
</feature>
<evidence type="ECO:0000256" key="4">
    <source>
        <dbReference type="ARBA" id="ARBA00023136"/>
    </source>
</evidence>
<dbReference type="KEGG" id="cput:CONPUDRAFT_102474"/>
<feature type="domain" description="Anoctamin transmembrane" evidence="7">
    <location>
        <begin position="171"/>
        <end position="726"/>
    </location>
</feature>
<protein>
    <submittedName>
        <fullName evidence="9">DUF590-domain-containing protein</fullName>
    </submittedName>
</protein>
<feature type="transmembrane region" description="Helical" evidence="6">
    <location>
        <begin position="212"/>
        <end position="229"/>
    </location>
</feature>